<keyword evidence="4" id="KW-1185">Reference proteome</keyword>
<protein>
    <submittedName>
        <fullName evidence="3">Uncharacterized protein</fullName>
    </submittedName>
</protein>
<keyword evidence="2" id="KW-0472">Membrane</keyword>
<dbReference type="EMBL" id="CP028913">
    <property type="protein sequence ID" value="AWB95824.1"/>
    <property type="molecule type" value="Genomic_DNA"/>
</dbReference>
<evidence type="ECO:0000256" key="2">
    <source>
        <dbReference type="SAM" id="Phobius"/>
    </source>
</evidence>
<evidence type="ECO:0000313" key="3">
    <source>
        <dbReference type="EMBL" id="AWB95824.1"/>
    </source>
</evidence>
<feature type="transmembrane region" description="Helical" evidence="2">
    <location>
        <begin position="61"/>
        <end position="83"/>
    </location>
</feature>
<dbReference type="Proteomes" id="UP000244729">
    <property type="component" value="Chromosome"/>
</dbReference>
<organism evidence="3 4">
    <name type="scientific">Agromyces badenianii</name>
    <dbReference type="NCBI Taxonomy" id="2080742"/>
    <lineage>
        <taxon>Bacteria</taxon>
        <taxon>Bacillati</taxon>
        <taxon>Actinomycetota</taxon>
        <taxon>Actinomycetes</taxon>
        <taxon>Micrococcales</taxon>
        <taxon>Microbacteriaceae</taxon>
        <taxon>Agromyces</taxon>
    </lineage>
</organism>
<keyword evidence="2" id="KW-1133">Transmembrane helix</keyword>
<reference evidence="3 4" key="1">
    <citation type="submission" date="2018-04" db="EMBL/GenBank/DDBJ databases">
        <authorList>
            <person name="Li J."/>
        </authorList>
    </citation>
    <scope>NUCLEOTIDE SEQUENCE [LARGE SCALE GENOMIC DNA]</scope>
    <source>
        <strain evidence="4">30A</strain>
    </source>
</reference>
<evidence type="ECO:0000256" key="1">
    <source>
        <dbReference type="SAM" id="MobiDB-lite"/>
    </source>
</evidence>
<sequence length="346" mass="34961">MGPPPIPVRLPPDHDADGILLAAAQVAGRSILLGAAVAAVVVVLGLCVPALAGIGRAPVEWPATIAAAAAAGGVGAAASLAVCRALGWRQGVENILVPTGGLVLSTPSLLAFGVVTGLVTPVSAWVWLPTAAIVPLIAHRRELARPVGQWRPVLVRLLLAVVCSIGVVCTASAVPVVRPVPSSTGFDAGPIPGTEAPAEGPDFGESVPPDRPLPTLDEARSQFESLAEVAVGAAGASASWSATQPFTVVEVACEQGVMLTLAGEFTTGVITDTTSDEHDREVTERNLAAADRIVAAWQGAGLGTVEPLHGEPLLGGGELSGVQSAKIDFAFGVVQPRVDGRCLPVP</sequence>
<gene>
    <name evidence="3" type="ORF">DCE93_09255</name>
</gene>
<evidence type="ECO:0000313" key="4">
    <source>
        <dbReference type="Proteomes" id="UP000244729"/>
    </source>
</evidence>
<feature type="transmembrane region" description="Helical" evidence="2">
    <location>
        <begin position="31"/>
        <end position="55"/>
    </location>
</feature>
<name>A0A2S0WX94_9MICO</name>
<dbReference type="KEGG" id="agm:DCE93_09255"/>
<keyword evidence="2" id="KW-0812">Transmembrane</keyword>
<proteinExistence type="predicted"/>
<feature type="transmembrane region" description="Helical" evidence="2">
    <location>
        <begin position="95"/>
        <end position="118"/>
    </location>
</feature>
<dbReference type="AlphaFoldDB" id="A0A2S0WX94"/>
<accession>A0A2S0WX94</accession>
<feature type="transmembrane region" description="Helical" evidence="2">
    <location>
        <begin position="124"/>
        <end position="141"/>
    </location>
</feature>
<feature type="region of interest" description="Disordered" evidence="1">
    <location>
        <begin position="185"/>
        <end position="216"/>
    </location>
</feature>
<feature type="transmembrane region" description="Helical" evidence="2">
    <location>
        <begin position="153"/>
        <end position="174"/>
    </location>
</feature>